<feature type="transmembrane region" description="Helical" evidence="8">
    <location>
        <begin position="20"/>
        <end position="43"/>
    </location>
</feature>
<dbReference type="InterPro" id="IPR035906">
    <property type="entry name" value="MetI-like_sf"/>
</dbReference>
<dbReference type="InterPro" id="IPR043429">
    <property type="entry name" value="ArtM/GltK/GlnP/TcyL/YhdX-like"/>
</dbReference>
<keyword evidence="3 8" id="KW-0813">Transport</keyword>
<dbReference type="PANTHER" id="PTHR30614">
    <property type="entry name" value="MEMBRANE COMPONENT OF AMINO ACID ABC TRANSPORTER"/>
    <property type="match status" value="1"/>
</dbReference>
<dbReference type="Gene3D" id="1.10.3720.10">
    <property type="entry name" value="MetI-like"/>
    <property type="match status" value="1"/>
</dbReference>
<evidence type="ECO:0000256" key="3">
    <source>
        <dbReference type="ARBA" id="ARBA00022448"/>
    </source>
</evidence>
<dbReference type="CDD" id="cd06261">
    <property type="entry name" value="TM_PBP2"/>
    <property type="match status" value="1"/>
</dbReference>
<reference evidence="9 10" key="1">
    <citation type="submission" date="2014-06" db="EMBL/GenBank/DDBJ databases">
        <title>Helicobacter pullorum isolates in fresh chicken meat - phenotypic and genotypic features.</title>
        <authorList>
            <person name="Borges V."/>
            <person name="Santos A."/>
            <person name="Correia C.B."/>
            <person name="Saraiva M."/>
            <person name="Menard A."/>
            <person name="Vieira L."/>
            <person name="Sampaio D.A."/>
            <person name="Gomes J.P."/>
            <person name="Oleastro M."/>
        </authorList>
    </citation>
    <scope>NUCLEOTIDE SEQUENCE [LARGE SCALE GENOMIC DNA]</scope>
    <source>
        <strain evidence="9 10">229334/12</strain>
    </source>
</reference>
<gene>
    <name evidence="9" type="ORF">HPU229334_10460</name>
</gene>
<accession>A0A0N1EH90</accession>
<name>A0A0N1EH90_9HELI</name>
<keyword evidence="5 8" id="KW-0812">Transmembrane</keyword>
<evidence type="ECO:0000313" key="9">
    <source>
        <dbReference type="EMBL" id="KPH55047.1"/>
    </source>
</evidence>
<comment type="subcellular location">
    <subcellularLocation>
        <location evidence="1">Cell inner membrane</location>
        <topology evidence="1">Multi-pass membrane protein</topology>
    </subcellularLocation>
    <subcellularLocation>
        <location evidence="8">Cell membrane</location>
        <topology evidence="8">Multi-pass membrane protein</topology>
    </subcellularLocation>
</comment>
<comment type="similarity">
    <text evidence="2">Belongs to the binding-protein-dependent transport system permease family. HisMQ subfamily.</text>
</comment>
<dbReference type="PROSITE" id="PS50928">
    <property type="entry name" value="ABC_TM1"/>
    <property type="match status" value="1"/>
</dbReference>
<dbReference type="InterPro" id="IPR010065">
    <property type="entry name" value="AA_ABC_transptr_permease_3TM"/>
</dbReference>
<dbReference type="Pfam" id="PF00528">
    <property type="entry name" value="BPD_transp_1"/>
    <property type="match status" value="1"/>
</dbReference>
<evidence type="ECO:0000256" key="4">
    <source>
        <dbReference type="ARBA" id="ARBA00022475"/>
    </source>
</evidence>
<comment type="caution">
    <text evidence="9">The sequence shown here is derived from an EMBL/GenBank/DDBJ whole genome shotgun (WGS) entry which is preliminary data.</text>
</comment>
<feature type="transmembrane region" description="Helical" evidence="8">
    <location>
        <begin position="188"/>
        <end position="208"/>
    </location>
</feature>
<evidence type="ECO:0000313" key="10">
    <source>
        <dbReference type="Proteomes" id="UP000037997"/>
    </source>
</evidence>
<dbReference type="PANTHER" id="PTHR30614:SF36">
    <property type="entry name" value="ABC TRANSPORTER MEMBRANE-SPANNING PERMEASE-GLUTAMINE TRANSPORT"/>
    <property type="match status" value="1"/>
</dbReference>
<dbReference type="SUPFAM" id="SSF161098">
    <property type="entry name" value="MetI-like"/>
    <property type="match status" value="1"/>
</dbReference>
<dbReference type="InterPro" id="IPR000515">
    <property type="entry name" value="MetI-like"/>
</dbReference>
<evidence type="ECO:0000256" key="7">
    <source>
        <dbReference type="ARBA" id="ARBA00023136"/>
    </source>
</evidence>
<keyword evidence="7 8" id="KW-0472">Membrane</keyword>
<evidence type="ECO:0000256" key="1">
    <source>
        <dbReference type="ARBA" id="ARBA00004429"/>
    </source>
</evidence>
<dbReference type="Proteomes" id="UP000037997">
    <property type="component" value="Unassembled WGS sequence"/>
</dbReference>
<sequence length="217" mass="24759">MEILFDTQNIMRLLQGVLVTFQIAFIAIFFSCIFGFVLGYLMTLPNKILNFICRFYLETIRIIPILAWLFIVYFGFSSFLNLNGIWACILVFSLWGIAEMGDLVRGAISSLPKHQSESGRALGLSEMQIQIFIILPQSFRRLLPPLVNLFTRMIKTTSLAALIGVSDMLKVGQQIIEVNLISYPQASFWVYGGIFALYFMLCYPLSLFSQHLERKLA</sequence>
<proteinExistence type="inferred from homology"/>
<dbReference type="GeneID" id="93196416"/>
<keyword evidence="6 8" id="KW-1133">Transmembrane helix</keyword>
<dbReference type="EMBL" id="JNOC01000058">
    <property type="protein sequence ID" value="KPH55047.1"/>
    <property type="molecule type" value="Genomic_DNA"/>
</dbReference>
<dbReference type="PATRIC" id="fig|35818.11.peg.2069"/>
<dbReference type="GO" id="GO:0022857">
    <property type="term" value="F:transmembrane transporter activity"/>
    <property type="evidence" value="ECO:0007669"/>
    <property type="project" value="InterPro"/>
</dbReference>
<evidence type="ECO:0000256" key="6">
    <source>
        <dbReference type="ARBA" id="ARBA00022989"/>
    </source>
</evidence>
<evidence type="ECO:0000256" key="2">
    <source>
        <dbReference type="ARBA" id="ARBA00010072"/>
    </source>
</evidence>
<evidence type="ECO:0000256" key="8">
    <source>
        <dbReference type="RuleBase" id="RU363032"/>
    </source>
</evidence>
<dbReference type="GO" id="GO:0043190">
    <property type="term" value="C:ATP-binding cassette (ABC) transporter complex"/>
    <property type="evidence" value="ECO:0007669"/>
    <property type="project" value="InterPro"/>
</dbReference>
<dbReference type="NCBIfam" id="TIGR01726">
    <property type="entry name" value="HEQRo_perm_3TM"/>
    <property type="match status" value="1"/>
</dbReference>
<protein>
    <submittedName>
        <fullName evidence="9">Amino acid ABC transporter permease</fullName>
    </submittedName>
</protein>
<dbReference type="RefSeq" id="WP_054198457.1">
    <property type="nucleotide sequence ID" value="NZ_DYWB01000007.1"/>
</dbReference>
<dbReference type="AlphaFoldDB" id="A0A0N1EH90"/>
<feature type="transmembrane region" description="Helical" evidence="8">
    <location>
        <begin position="82"/>
        <end position="100"/>
    </location>
</feature>
<evidence type="ECO:0000256" key="5">
    <source>
        <dbReference type="ARBA" id="ARBA00022692"/>
    </source>
</evidence>
<organism evidence="9 10">
    <name type="scientific">Helicobacter pullorum</name>
    <dbReference type="NCBI Taxonomy" id="35818"/>
    <lineage>
        <taxon>Bacteria</taxon>
        <taxon>Pseudomonadati</taxon>
        <taxon>Campylobacterota</taxon>
        <taxon>Epsilonproteobacteria</taxon>
        <taxon>Campylobacterales</taxon>
        <taxon>Helicobacteraceae</taxon>
        <taxon>Helicobacter</taxon>
    </lineage>
</organism>
<keyword evidence="4" id="KW-1003">Cell membrane</keyword>
<dbReference type="STRING" id="35818.HPU229336_05635"/>
<dbReference type="GO" id="GO:0006865">
    <property type="term" value="P:amino acid transport"/>
    <property type="evidence" value="ECO:0007669"/>
    <property type="project" value="TreeGrafter"/>
</dbReference>